<accession>A0A316I189</accession>
<evidence type="ECO:0000313" key="1">
    <source>
        <dbReference type="EMBL" id="PWK86749.1"/>
    </source>
</evidence>
<dbReference type="AlphaFoldDB" id="A0A316I189"/>
<dbReference type="InterPro" id="IPR038695">
    <property type="entry name" value="Saro_0823-like_sf"/>
</dbReference>
<gene>
    <name evidence="1" type="ORF">C7456_107140</name>
</gene>
<protein>
    <recommendedName>
        <fullName evidence="3">DUF192 domain-containing protein</fullName>
    </recommendedName>
</protein>
<evidence type="ECO:0000313" key="2">
    <source>
        <dbReference type="Proteomes" id="UP000245812"/>
    </source>
</evidence>
<dbReference type="Gene3D" id="2.60.120.1140">
    <property type="entry name" value="Protein of unknown function DUF192"/>
    <property type="match status" value="1"/>
</dbReference>
<evidence type="ECO:0008006" key="3">
    <source>
        <dbReference type="Google" id="ProtNLM"/>
    </source>
</evidence>
<sequence>MRRGVILRGGVPIVPLAWRADRPWSRMRGLLGRARLADGARQALWLVPCGSVHTAGMGYPLDIVFLDRGGRVLDCCEGVRPWRMRLGRGAHQTVEMAPGGIAALGPVRGEEWQWLRSEP</sequence>
<comment type="caution">
    <text evidence="1">The sequence shown here is derived from an EMBL/GenBank/DDBJ whole genome shotgun (WGS) entry which is preliminary data.</text>
</comment>
<proteinExistence type="predicted"/>
<reference evidence="1 2" key="1">
    <citation type="submission" date="2018-05" db="EMBL/GenBank/DDBJ databases">
        <title>Genomic Encyclopedia of Type Strains, Phase IV (KMG-IV): sequencing the most valuable type-strain genomes for metagenomic binning, comparative biology and taxonomic classification.</title>
        <authorList>
            <person name="Goeker M."/>
        </authorList>
    </citation>
    <scope>NUCLEOTIDE SEQUENCE [LARGE SCALE GENOMIC DNA]</scope>
    <source>
        <strain evidence="1 2">DSM 14263</strain>
    </source>
</reference>
<dbReference type="RefSeq" id="WP_109723748.1">
    <property type="nucleotide sequence ID" value="NZ_MSZV01000018.1"/>
</dbReference>
<organism evidence="1 2">
    <name type="scientific">Fulvimonas soli</name>
    <dbReference type="NCBI Taxonomy" id="155197"/>
    <lineage>
        <taxon>Bacteria</taxon>
        <taxon>Pseudomonadati</taxon>
        <taxon>Pseudomonadota</taxon>
        <taxon>Gammaproteobacteria</taxon>
        <taxon>Lysobacterales</taxon>
        <taxon>Rhodanobacteraceae</taxon>
        <taxon>Fulvimonas</taxon>
    </lineage>
</organism>
<dbReference type="EMBL" id="QGHC01000007">
    <property type="protein sequence ID" value="PWK86749.1"/>
    <property type="molecule type" value="Genomic_DNA"/>
</dbReference>
<dbReference type="Proteomes" id="UP000245812">
    <property type="component" value="Unassembled WGS sequence"/>
</dbReference>
<dbReference type="InterPro" id="IPR003795">
    <property type="entry name" value="DUF192"/>
</dbReference>
<name>A0A316I189_9GAMM</name>
<dbReference type="OrthoDB" id="9813379at2"/>
<dbReference type="Pfam" id="PF02643">
    <property type="entry name" value="DUF192"/>
    <property type="match status" value="1"/>
</dbReference>
<keyword evidence="2" id="KW-1185">Reference proteome</keyword>